<gene>
    <name evidence="1" type="ORF">JCM16418_3570</name>
</gene>
<evidence type="ECO:0000313" key="2">
    <source>
        <dbReference type="Proteomes" id="UP000019364"/>
    </source>
</evidence>
<reference evidence="1 2" key="1">
    <citation type="journal article" date="2014" name="Genome Announc.">
        <title>Draft Genome Sequence of Paenibacillus pini JCM 16418T, Isolated from the Rhizosphere of Pine Tree.</title>
        <authorList>
            <person name="Yuki M."/>
            <person name="Oshima K."/>
            <person name="Suda W."/>
            <person name="Oshida Y."/>
            <person name="Kitamura K."/>
            <person name="Iida Y."/>
            <person name="Hattori M."/>
            <person name="Ohkuma M."/>
        </authorList>
    </citation>
    <scope>NUCLEOTIDE SEQUENCE [LARGE SCALE GENOMIC DNA]</scope>
    <source>
        <strain evidence="1 2">JCM 16418</strain>
    </source>
</reference>
<sequence>MRSRYKSEEFTIWIVTRADMRKFLIFEILFSSALYAGLKTINGHDLIAMIGSSVGTNFCKRWPSDRFPSYLFRRKDLQVMSWAKQLPLYS</sequence>
<evidence type="ECO:0000313" key="1">
    <source>
        <dbReference type="EMBL" id="GAF09429.1"/>
    </source>
</evidence>
<protein>
    <submittedName>
        <fullName evidence="1">Uncharacterized protein</fullName>
    </submittedName>
</protein>
<organism evidence="1 2">
    <name type="scientific">Paenibacillus pini JCM 16418</name>
    <dbReference type="NCBI Taxonomy" id="1236976"/>
    <lineage>
        <taxon>Bacteria</taxon>
        <taxon>Bacillati</taxon>
        <taxon>Bacillota</taxon>
        <taxon>Bacilli</taxon>
        <taxon>Bacillales</taxon>
        <taxon>Paenibacillaceae</taxon>
        <taxon>Paenibacillus</taxon>
    </lineage>
</organism>
<dbReference type="EMBL" id="BAVZ01000012">
    <property type="protein sequence ID" value="GAF09429.1"/>
    <property type="molecule type" value="Genomic_DNA"/>
</dbReference>
<dbReference type="RefSeq" id="WP_036650947.1">
    <property type="nucleotide sequence ID" value="NZ_BAVZ01000012.1"/>
</dbReference>
<dbReference type="AlphaFoldDB" id="W7Z520"/>
<keyword evidence="2" id="KW-1185">Reference proteome</keyword>
<dbReference type="Proteomes" id="UP000019364">
    <property type="component" value="Unassembled WGS sequence"/>
</dbReference>
<comment type="caution">
    <text evidence="1">The sequence shown here is derived from an EMBL/GenBank/DDBJ whole genome shotgun (WGS) entry which is preliminary data.</text>
</comment>
<accession>W7Z520</accession>
<dbReference type="OrthoDB" id="2627394at2"/>
<name>W7Z520_9BACL</name>
<proteinExistence type="predicted"/>